<organism evidence="2">
    <name type="scientific">Siphoviridae sp. ctksc2</name>
    <dbReference type="NCBI Taxonomy" id="2825645"/>
    <lineage>
        <taxon>Viruses</taxon>
        <taxon>Duplodnaviria</taxon>
        <taxon>Heunggongvirae</taxon>
        <taxon>Uroviricota</taxon>
        <taxon>Caudoviricetes</taxon>
    </lineage>
</organism>
<name>A0A8S5US32_9CAUD</name>
<protein>
    <submittedName>
        <fullName evidence="2">Uncharacterized protein</fullName>
    </submittedName>
</protein>
<reference evidence="2" key="1">
    <citation type="journal article" date="2021" name="Proc. Natl. Acad. Sci. U.S.A.">
        <title>A Catalog of Tens of Thousands of Viruses from Human Metagenomes Reveals Hidden Associations with Chronic Diseases.</title>
        <authorList>
            <person name="Tisza M.J."/>
            <person name="Buck C.B."/>
        </authorList>
    </citation>
    <scope>NUCLEOTIDE SEQUENCE</scope>
    <source>
        <strain evidence="2">Ctksc2</strain>
    </source>
</reference>
<proteinExistence type="predicted"/>
<evidence type="ECO:0000256" key="1">
    <source>
        <dbReference type="SAM" id="MobiDB-lite"/>
    </source>
</evidence>
<sequence>MSLIYAAQIKTDDGKIGVYHDGSLNLPKRLTVVPAVDVADIAIEDGKAASKRVTAARVAAVGVLALAIKKKVDATKFIVIETTEVAYVYEISAKRYREAREFVKRAQVAVARGQAAAAEKVEESTPAPEPPATAADVEPSEPAKRRWWETTVGDLINDRRARKGKAPIDFTAA</sequence>
<accession>A0A8S5US32</accession>
<evidence type="ECO:0000313" key="2">
    <source>
        <dbReference type="EMBL" id="DAF97182.1"/>
    </source>
</evidence>
<feature type="region of interest" description="Disordered" evidence="1">
    <location>
        <begin position="119"/>
        <end position="145"/>
    </location>
</feature>
<dbReference type="EMBL" id="BK016127">
    <property type="protein sequence ID" value="DAF97182.1"/>
    <property type="molecule type" value="Genomic_DNA"/>
</dbReference>